<dbReference type="SUPFAM" id="SSF53383">
    <property type="entry name" value="PLP-dependent transferases"/>
    <property type="match status" value="1"/>
</dbReference>
<keyword evidence="1" id="KW-0032">Aminotransferase</keyword>
<comment type="caution">
    <text evidence="1">The sequence shown here is derived from an EMBL/GenBank/DDBJ whole genome shotgun (WGS) entry which is preliminary data.</text>
</comment>
<accession>A0ABX2FD33</accession>
<keyword evidence="2" id="KW-1185">Reference proteome</keyword>
<evidence type="ECO:0000313" key="1">
    <source>
        <dbReference type="EMBL" id="NRN69187.1"/>
    </source>
</evidence>
<evidence type="ECO:0000313" key="2">
    <source>
        <dbReference type="Proteomes" id="UP000763557"/>
    </source>
</evidence>
<sequence length="516" mass="56619">MAMSECNERRKVDAAITEVTKEHPVLRLDGESNLYGQVNSEILKFDEWVNTTRRGLLAFAIRDQPPNFDGLSAFDAQAHGRVSTRSTFDALAAVWRPSGCDTDEYLSHVVNHERPGDVSGQDHEARGFAALRFRGYSLPASPIDVQVSRAGVRGQFHAFASAIGTQNDDHTSLLAPVGIESSWCTMADAQAGCVCLVDDLTATTLAQWLSRDGGDGPRAVYVPLVNSLTGQVLTRRRAYGLARVVLRHNHKYPHQPVFVFADDSAIDTCHSEVVESDIQPIGAVTGADIGEPTWGRMSDWTLSVISPHLALPTSPIAFAITHNKWLRQSMECWNNSLGYASTCALDELIAAAAFCLVPKHWFDEINDHTADNLHKLRAAVLDFNTAEFGFDGLAVSDQAAGGWHTALYFSPRLFPHPVEQSFDAFRTLLNYHCPVSGSKRVALLPGEVLSWSHDPQAIEPWLTIRVNLSAPTEDFEDFVWQLGVATASLWRKSWTAAQSLKGSGQDRDATSCHTPG</sequence>
<protein>
    <submittedName>
        <fullName evidence="1">Aminotransferase class I/II-fold pyridoxal phosphate-dependent enzyme</fullName>
    </submittedName>
</protein>
<dbReference type="EMBL" id="JAAATY010000025">
    <property type="protein sequence ID" value="NRN69187.1"/>
    <property type="molecule type" value="Genomic_DNA"/>
</dbReference>
<dbReference type="Proteomes" id="UP000763557">
    <property type="component" value="Unassembled WGS sequence"/>
</dbReference>
<proteinExistence type="predicted"/>
<dbReference type="GO" id="GO:0008483">
    <property type="term" value="F:transaminase activity"/>
    <property type="evidence" value="ECO:0007669"/>
    <property type="project" value="UniProtKB-KW"/>
</dbReference>
<dbReference type="InterPro" id="IPR015424">
    <property type="entry name" value="PyrdxlP-dep_Trfase"/>
</dbReference>
<keyword evidence="1" id="KW-0808">Transferase</keyword>
<organism evidence="1 2">
    <name type="scientific">Kibdelosporangium persicum</name>
    <dbReference type="NCBI Taxonomy" id="2698649"/>
    <lineage>
        <taxon>Bacteria</taxon>
        <taxon>Bacillati</taxon>
        <taxon>Actinomycetota</taxon>
        <taxon>Actinomycetes</taxon>
        <taxon>Pseudonocardiales</taxon>
        <taxon>Pseudonocardiaceae</taxon>
        <taxon>Kibdelosporangium</taxon>
    </lineage>
</organism>
<gene>
    <name evidence="1" type="ORF">GC106_64430</name>
</gene>
<reference evidence="1 2" key="1">
    <citation type="submission" date="2020-01" db="EMBL/GenBank/DDBJ databases">
        <title>Kibdelosporangium persica a novel Actinomycetes from a hot desert in Iran.</title>
        <authorList>
            <person name="Safaei N."/>
            <person name="Zaburannyi N."/>
            <person name="Mueller R."/>
            <person name="Wink J."/>
        </authorList>
    </citation>
    <scope>NUCLEOTIDE SEQUENCE [LARGE SCALE GENOMIC DNA]</scope>
    <source>
        <strain evidence="1 2">4NS15</strain>
    </source>
</reference>
<name>A0ABX2FD33_9PSEU</name>